<dbReference type="PANTHER" id="PTHR45376">
    <property type="entry name" value="CHAPERONE DNAJ-DOMAIN SUPERFAMILY PROTEIN-RELATED"/>
    <property type="match status" value="1"/>
</dbReference>
<dbReference type="Pfam" id="PF00226">
    <property type="entry name" value="DnaJ"/>
    <property type="match status" value="1"/>
</dbReference>
<feature type="region of interest" description="Disordered" evidence="1">
    <location>
        <begin position="109"/>
        <end position="163"/>
    </location>
</feature>
<dbReference type="EMBL" id="JBANAX010000715">
    <property type="protein sequence ID" value="KAL1195940.1"/>
    <property type="molecule type" value="Genomic_DNA"/>
</dbReference>
<accession>A0ABD1A857</accession>
<name>A0ABD1A857_CARAN</name>
<proteinExistence type="predicted"/>
<dbReference type="PANTHER" id="PTHR45376:SF5">
    <property type="entry name" value="CHAPERONE DNAJ-DOMAIN SUPERFAMILY PROTEIN"/>
    <property type="match status" value="1"/>
</dbReference>
<dbReference type="AlphaFoldDB" id="A0ABD1A857"/>
<dbReference type="SUPFAM" id="SSF46565">
    <property type="entry name" value="Chaperone J-domain"/>
    <property type="match status" value="1"/>
</dbReference>
<evidence type="ECO:0000256" key="1">
    <source>
        <dbReference type="SAM" id="MobiDB-lite"/>
    </source>
</evidence>
<feature type="compositionally biased region" description="Basic residues" evidence="1">
    <location>
        <begin position="122"/>
        <end position="145"/>
    </location>
</feature>
<dbReference type="PROSITE" id="PS50076">
    <property type="entry name" value="DNAJ_2"/>
    <property type="match status" value="1"/>
</dbReference>
<sequence length="277" mass="31478">MLTHRLRSILSLKSSLILECSSSNATASNSIASSIRFSPFHSTSVLSEKSRNNFGSDRASKSSRTSQDEQSSKNSSIRFTWTVKEKRRTGAKKTLDNLLFHRGINDPLNEWNFGPNPLNRERHMKKKPPPGRGKKPRDKKTKRWHREGSTDDDFGTDGNNTFESKWRDKWTNQSQKASYSRYSTSGFEWREGWSWTSQSQSSKRLNDEPLIVGPQSERSLLGLPLDGPIKIDDVKNAFRSAALKWHPDKHQGPSQAAAQEKFKLCVDAYKSLCSELS</sequence>
<reference evidence="3 4" key="1">
    <citation type="submission" date="2024-04" db="EMBL/GenBank/DDBJ databases">
        <title>Genome assembly C_amara_ONT_v2.</title>
        <authorList>
            <person name="Yant L."/>
            <person name="Moore C."/>
            <person name="Slenker M."/>
        </authorList>
    </citation>
    <scope>NUCLEOTIDE SEQUENCE [LARGE SCALE GENOMIC DNA]</scope>
    <source>
        <tissue evidence="3">Leaf</tissue>
    </source>
</reference>
<gene>
    <name evidence="3" type="ORF">V5N11_029307</name>
</gene>
<organism evidence="3 4">
    <name type="scientific">Cardamine amara subsp. amara</name>
    <dbReference type="NCBI Taxonomy" id="228776"/>
    <lineage>
        <taxon>Eukaryota</taxon>
        <taxon>Viridiplantae</taxon>
        <taxon>Streptophyta</taxon>
        <taxon>Embryophyta</taxon>
        <taxon>Tracheophyta</taxon>
        <taxon>Spermatophyta</taxon>
        <taxon>Magnoliopsida</taxon>
        <taxon>eudicotyledons</taxon>
        <taxon>Gunneridae</taxon>
        <taxon>Pentapetalae</taxon>
        <taxon>rosids</taxon>
        <taxon>malvids</taxon>
        <taxon>Brassicales</taxon>
        <taxon>Brassicaceae</taxon>
        <taxon>Cardamineae</taxon>
        <taxon>Cardamine</taxon>
    </lineage>
</organism>
<protein>
    <recommendedName>
        <fullName evidence="2">J domain-containing protein</fullName>
    </recommendedName>
</protein>
<dbReference type="InterPro" id="IPR036869">
    <property type="entry name" value="J_dom_sf"/>
</dbReference>
<feature type="compositionally biased region" description="Polar residues" evidence="1">
    <location>
        <begin position="46"/>
        <end position="55"/>
    </location>
</feature>
<dbReference type="InterPro" id="IPR001623">
    <property type="entry name" value="DnaJ_domain"/>
</dbReference>
<dbReference type="Proteomes" id="UP001558713">
    <property type="component" value="Unassembled WGS sequence"/>
</dbReference>
<evidence type="ECO:0000259" key="2">
    <source>
        <dbReference type="PROSITE" id="PS50076"/>
    </source>
</evidence>
<dbReference type="Gene3D" id="1.10.287.110">
    <property type="entry name" value="DnaJ domain"/>
    <property type="match status" value="1"/>
</dbReference>
<evidence type="ECO:0000313" key="4">
    <source>
        <dbReference type="Proteomes" id="UP001558713"/>
    </source>
</evidence>
<comment type="caution">
    <text evidence="3">The sequence shown here is derived from an EMBL/GenBank/DDBJ whole genome shotgun (WGS) entry which is preliminary data.</text>
</comment>
<feature type="domain" description="J" evidence="2">
    <location>
        <begin position="216"/>
        <end position="277"/>
    </location>
</feature>
<dbReference type="SMART" id="SM00271">
    <property type="entry name" value="DnaJ"/>
    <property type="match status" value="1"/>
</dbReference>
<dbReference type="CDD" id="cd06257">
    <property type="entry name" value="DnaJ"/>
    <property type="match status" value="1"/>
</dbReference>
<evidence type="ECO:0000313" key="3">
    <source>
        <dbReference type="EMBL" id="KAL1195940.1"/>
    </source>
</evidence>
<feature type="region of interest" description="Disordered" evidence="1">
    <location>
        <begin position="46"/>
        <end position="75"/>
    </location>
</feature>
<keyword evidence="4" id="KW-1185">Reference proteome</keyword>